<feature type="non-terminal residue" evidence="5">
    <location>
        <position position="97"/>
    </location>
</feature>
<dbReference type="EMBL" id="GL195129">
    <property type="protein sequence ID" value="EFB18104.1"/>
    <property type="molecule type" value="Genomic_DNA"/>
</dbReference>
<feature type="non-terminal residue" evidence="5">
    <location>
        <position position="1"/>
    </location>
</feature>
<dbReference type="GO" id="GO:0005576">
    <property type="term" value="C:extracellular region"/>
    <property type="evidence" value="ECO:0007669"/>
    <property type="project" value="UniProtKB-ARBA"/>
</dbReference>
<feature type="domain" description="Ig-like" evidence="4">
    <location>
        <begin position="1"/>
        <end position="97"/>
    </location>
</feature>
<keyword evidence="1" id="KW-0391">Immunity</keyword>
<dbReference type="SMART" id="SM00406">
    <property type="entry name" value="IGv"/>
    <property type="match status" value="1"/>
</dbReference>
<dbReference type="InterPro" id="IPR036179">
    <property type="entry name" value="Ig-like_dom_sf"/>
</dbReference>
<dbReference type="PROSITE" id="PS50835">
    <property type="entry name" value="IG_LIKE"/>
    <property type="match status" value="1"/>
</dbReference>
<evidence type="ECO:0000256" key="3">
    <source>
        <dbReference type="ARBA" id="ARBA00043265"/>
    </source>
</evidence>
<dbReference type="InParanoid" id="D2I6W6"/>
<dbReference type="InterPro" id="IPR013783">
    <property type="entry name" value="Ig-like_fold"/>
</dbReference>
<evidence type="ECO:0000313" key="5">
    <source>
        <dbReference type="EMBL" id="EFB18104.1"/>
    </source>
</evidence>
<organism evidence="5">
    <name type="scientific">Ailuropoda melanoleuca</name>
    <name type="common">Giant panda</name>
    <dbReference type="NCBI Taxonomy" id="9646"/>
    <lineage>
        <taxon>Eukaryota</taxon>
        <taxon>Metazoa</taxon>
        <taxon>Chordata</taxon>
        <taxon>Craniata</taxon>
        <taxon>Vertebrata</taxon>
        <taxon>Euteleostomi</taxon>
        <taxon>Mammalia</taxon>
        <taxon>Eutheria</taxon>
        <taxon>Laurasiatheria</taxon>
        <taxon>Carnivora</taxon>
        <taxon>Caniformia</taxon>
        <taxon>Ursidae</taxon>
        <taxon>Ailuropoda</taxon>
    </lineage>
</organism>
<evidence type="ECO:0000259" key="4">
    <source>
        <dbReference type="PROSITE" id="PS50835"/>
    </source>
</evidence>
<reference evidence="5" key="1">
    <citation type="journal article" date="2010" name="Nature">
        <title>The sequence and de novo assembly of the giant panda genome.</title>
        <authorList>
            <person name="Li R."/>
            <person name="Fan W."/>
            <person name="Tian G."/>
            <person name="Zhu H."/>
            <person name="He L."/>
            <person name="Cai J."/>
            <person name="Huang Q."/>
            <person name="Cai Q."/>
            <person name="Li B."/>
            <person name="Bai Y."/>
            <person name="Zhang Z."/>
            <person name="Zhang Y."/>
            <person name="Wang W."/>
            <person name="Li J."/>
            <person name="Wei F."/>
            <person name="Li H."/>
            <person name="Jian M."/>
            <person name="Li J."/>
            <person name="Zhang Z."/>
            <person name="Nielsen R."/>
            <person name="Li D."/>
            <person name="Gu W."/>
            <person name="Yang Z."/>
            <person name="Xuan Z."/>
            <person name="Ryder O.A."/>
            <person name="Leung F.C."/>
            <person name="Zhou Y."/>
            <person name="Cao J."/>
            <person name="Sun X."/>
            <person name="Fu Y."/>
            <person name="Fang X."/>
            <person name="Guo X."/>
            <person name="Wang B."/>
            <person name="Hou R."/>
            <person name="Shen F."/>
            <person name="Mu B."/>
            <person name="Ni P."/>
            <person name="Lin R."/>
            <person name="Qian W."/>
            <person name="Wang G."/>
            <person name="Yu C."/>
            <person name="Nie W."/>
            <person name="Wang J."/>
            <person name="Wu Z."/>
            <person name="Liang H."/>
            <person name="Min J."/>
            <person name="Wu Q."/>
            <person name="Cheng S."/>
            <person name="Ruan J."/>
            <person name="Wang M."/>
            <person name="Shi Z."/>
            <person name="Wen M."/>
            <person name="Liu B."/>
            <person name="Ren X."/>
            <person name="Zheng H."/>
            <person name="Dong D."/>
            <person name="Cook K."/>
            <person name="Shan G."/>
            <person name="Zhang H."/>
            <person name="Kosiol C."/>
            <person name="Xie X."/>
            <person name="Lu Z."/>
            <person name="Zheng H."/>
            <person name="Li Y."/>
            <person name="Steiner C.C."/>
            <person name="Lam T.T."/>
            <person name="Lin S."/>
            <person name="Zhang Q."/>
            <person name="Li G."/>
            <person name="Tian J."/>
            <person name="Gong T."/>
            <person name="Liu H."/>
            <person name="Zhang D."/>
            <person name="Fang L."/>
            <person name="Ye C."/>
            <person name="Zhang J."/>
            <person name="Hu W."/>
            <person name="Xu A."/>
            <person name="Ren Y."/>
            <person name="Zhang G."/>
            <person name="Bruford M.W."/>
            <person name="Li Q."/>
            <person name="Ma L."/>
            <person name="Guo Y."/>
            <person name="An N."/>
            <person name="Hu Y."/>
            <person name="Zheng Y."/>
            <person name="Shi Y."/>
            <person name="Li Z."/>
            <person name="Liu Q."/>
            <person name="Chen Y."/>
            <person name="Zhao J."/>
            <person name="Qu N."/>
            <person name="Zhao S."/>
            <person name="Tian F."/>
            <person name="Wang X."/>
            <person name="Wang H."/>
            <person name="Xu L."/>
            <person name="Liu X."/>
            <person name="Vinar T."/>
            <person name="Wang Y."/>
            <person name="Lam T.W."/>
            <person name="Yiu S.M."/>
            <person name="Liu S."/>
            <person name="Zhang H."/>
            <person name="Li D."/>
            <person name="Huang Y."/>
            <person name="Wang X."/>
            <person name="Yang G."/>
            <person name="Jiang Z."/>
            <person name="Wang J."/>
            <person name="Qin N."/>
            <person name="Li L."/>
            <person name="Li J."/>
            <person name="Bolund L."/>
            <person name="Kristiansen K."/>
            <person name="Wong G.K."/>
            <person name="Olson M."/>
            <person name="Zhang X."/>
            <person name="Li S."/>
            <person name="Yang H."/>
            <person name="Wang J."/>
            <person name="Wang J."/>
        </authorList>
    </citation>
    <scope>NUCLEOTIDE SEQUENCE [LARGE SCALE GENOMIC DNA]</scope>
</reference>
<protein>
    <recommendedName>
        <fullName evidence="4">Ig-like domain-containing protein</fullName>
    </recommendedName>
</protein>
<dbReference type="AlphaFoldDB" id="D2I6W6"/>
<accession>D2I6W6</accession>
<sequence length="97" mass="10648">EVQLVESGGDLVKPGGGSLRLSCAVSGFTFSDYVMRWVFQSPGKELQWVLGLTRCGRSMSYTDSVRTQFSISGDNAMDSLYLKMNSLRAEDTGVCYC</sequence>
<proteinExistence type="predicted"/>
<evidence type="ECO:0000256" key="2">
    <source>
        <dbReference type="ARBA" id="ARBA00023130"/>
    </source>
</evidence>
<evidence type="ECO:0000256" key="1">
    <source>
        <dbReference type="ARBA" id="ARBA00022859"/>
    </source>
</evidence>
<dbReference type="SUPFAM" id="SSF48726">
    <property type="entry name" value="Immunoglobulin"/>
    <property type="match status" value="1"/>
</dbReference>
<name>D2I6W6_AILME</name>
<dbReference type="GO" id="GO:0019814">
    <property type="term" value="C:immunoglobulin complex"/>
    <property type="evidence" value="ECO:0007669"/>
    <property type="project" value="UniProtKB-KW"/>
</dbReference>
<dbReference type="InterPro" id="IPR007110">
    <property type="entry name" value="Ig-like_dom"/>
</dbReference>
<keyword evidence="2" id="KW-1064">Adaptive immunity</keyword>
<dbReference type="GO" id="GO:0002250">
    <property type="term" value="P:adaptive immune response"/>
    <property type="evidence" value="ECO:0007669"/>
    <property type="project" value="UniProtKB-KW"/>
</dbReference>
<gene>
    <name evidence="5" type="ORF">PANDA_021605</name>
</gene>
<dbReference type="InterPro" id="IPR050199">
    <property type="entry name" value="IgHV"/>
</dbReference>
<keyword evidence="3" id="KW-1280">Immunoglobulin</keyword>
<dbReference type="Pfam" id="PF07686">
    <property type="entry name" value="V-set"/>
    <property type="match status" value="1"/>
</dbReference>
<dbReference type="Gene3D" id="2.60.40.10">
    <property type="entry name" value="Immunoglobulins"/>
    <property type="match status" value="1"/>
</dbReference>
<dbReference type="PANTHER" id="PTHR23266">
    <property type="entry name" value="IMMUNOGLOBULIN HEAVY CHAIN"/>
    <property type="match status" value="1"/>
</dbReference>
<dbReference type="InterPro" id="IPR013106">
    <property type="entry name" value="Ig_V-set"/>
</dbReference>